<protein>
    <submittedName>
        <fullName evidence="1">Peptidase A1 domain-containing protein</fullName>
    </submittedName>
</protein>
<organism evidence="1">
    <name type="scientific">Brugia timori</name>
    <dbReference type="NCBI Taxonomy" id="42155"/>
    <lineage>
        <taxon>Eukaryota</taxon>
        <taxon>Metazoa</taxon>
        <taxon>Ecdysozoa</taxon>
        <taxon>Nematoda</taxon>
        <taxon>Chromadorea</taxon>
        <taxon>Rhabditida</taxon>
        <taxon>Spirurina</taxon>
        <taxon>Spiruromorpha</taxon>
        <taxon>Filarioidea</taxon>
        <taxon>Onchocercidae</taxon>
        <taxon>Brugia</taxon>
    </lineage>
</organism>
<proteinExistence type="predicted"/>
<dbReference type="WBParaSite" id="BTMF_0000514401-mRNA-1">
    <property type="protein sequence ID" value="BTMF_0000514401-mRNA-1"/>
    <property type="gene ID" value="BTMF_0000514401"/>
</dbReference>
<accession>A0A0R3QFJ8</accession>
<evidence type="ECO:0000313" key="1">
    <source>
        <dbReference type="WBParaSite" id="BTMF_0000514401-mRNA-1"/>
    </source>
</evidence>
<sequence>LSFETDNKPQSAVLLGGTPLGDLTGDAYFSMFGRISAKAGLDFGS</sequence>
<name>A0A0R3QFJ8_9BILA</name>
<reference evidence="1" key="1">
    <citation type="submission" date="2017-02" db="UniProtKB">
        <authorList>
            <consortium name="WormBaseParasite"/>
        </authorList>
    </citation>
    <scope>IDENTIFICATION</scope>
</reference>
<dbReference type="AlphaFoldDB" id="A0A0R3QFJ8"/>